<dbReference type="InterPro" id="IPR000644">
    <property type="entry name" value="CBS_dom"/>
</dbReference>
<feature type="domain" description="CBS" evidence="2">
    <location>
        <begin position="38"/>
        <end position="101"/>
    </location>
</feature>
<dbReference type="OrthoDB" id="5295117at2"/>
<dbReference type="CDD" id="cd04640">
    <property type="entry name" value="CBS_pair_proteobact"/>
    <property type="match status" value="1"/>
</dbReference>
<proteinExistence type="predicted"/>
<gene>
    <name evidence="3" type="ORF">F9K24_03180</name>
</gene>
<reference evidence="3 4" key="1">
    <citation type="submission" date="2019-10" db="EMBL/GenBank/DDBJ databases">
        <title>Extracellular Electron Transfer in a Candidatus Methanoperedens spp. Enrichment Culture.</title>
        <authorList>
            <person name="Berger S."/>
            <person name="Rangel Shaw D."/>
            <person name="Berben T."/>
            <person name="In 'T Zandt M."/>
            <person name="Frank J."/>
            <person name="Reimann J."/>
            <person name="Jetten M.S.M."/>
            <person name="Welte C.U."/>
        </authorList>
    </citation>
    <scope>NUCLEOTIDE SEQUENCE [LARGE SCALE GENOMIC DNA]</scope>
    <source>
        <strain evidence="3">SB12</strain>
    </source>
</reference>
<dbReference type="Gene3D" id="3.10.580.10">
    <property type="entry name" value="CBS-domain"/>
    <property type="match status" value="1"/>
</dbReference>
<dbReference type="Pfam" id="PF00571">
    <property type="entry name" value="CBS"/>
    <property type="match status" value="1"/>
</dbReference>
<sequence>MAYTTISTDSLGTGVGFHRPEVPVFEPLTPTDPAIKAMTDLKKVSARTIFPKESIETANQKMIQNRIRMLFVVNISDEVIGLITANDILGEKPVRIAQQDQKKHSDITVQDIMTPVDQIDCFQIKDVSTARVGDIVETLKSKKRQHALVVDYQGFSNKRTIRGIFSLNQIARQLGIQVRSYAVGDTLAEIARVLQA</sequence>
<organism evidence="3 4">
    <name type="scientific">Leptonema illini</name>
    <dbReference type="NCBI Taxonomy" id="183"/>
    <lineage>
        <taxon>Bacteria</taxon>
        <taxon>Pseudomonadati</taxon>
        <taxon>Spirochaetota</taxon>
        <taxon>Spirochaetia</taxon>
        <taxon>Leptospirales</taxon>
        <taxon>Leptospiraceae</taxon>
        <taxon>Leptonema</taxon>
    </lineage>
</organism>
<dbReference type="SMART" id="SM00116">
    <property type="entry name" value="CBS"/>
    <property type="match status" value="1"/>
</dbReference>
<dbReference type="EMBL" id="WBUI01000002">
    <property type="protein sequence ID" value="KAB2934794.1"/>
    <property type="molecule type" value="Genomic_DNA"/>
</dbReference>
<dbReference type="RefSeq" id="WP_002772053.1">
    <property type="nucleotide sequence ID" value="NZ_JQDG01000043.1"/>
</dbReference>
<evidence type="ECO:0000256" key="1">
    <source>
        <dbReference type="PROSITE-ProRule" id="PRU00703"/>
    </source>
</evidence>
<dbReference type="SUPFAM" id="SSF54631">
    <property type="entry name" value="CBS-domain pair"/>
    <property type="match status" value="1"/>
</dbReference>
<dbReference type="AlphaFoldDB" id="A0A833LYI9"/>
<evidence type="ECO:0000313" key="3">
    <source>
        <dbReference type="EMBL" id="KAB2934794.1"/>
    </source>
</evidence>
<comment type="caution">
    <text evidence="3">The sequence shown here is derived from an EMBL/GenBank/DDBJ whole genome shotgun (WGS) entry which is preliminary data.</text>
</comment>
<dbReference type="InterPro" id="IPR046342">
    <property type="entry name" value="CBS_dom_sf"/>
</dbReference>
<accession>A0A833LYI9</accession>
<keyword evidence="1" id="KW-0129">CBS domain</keyword>
<dbReference type="Proteomes" id="UP000460298">
    <property type="component" value="Unassembled WGS sequence"/>
</dbReference>
<evidence type="ECO:0000259" key="2">
    <source>
        <dbReference type="PROSITE" id="PS51371"/>
    </source>
</evidence>
<protein>
    <submittedName>
        <fullName evidence="3">CBS domain-containing protein</fullName>
    </submittedName>
</protein>
<dbReference type="PROSITE" id="PS51371">
    <property type="entry name" value="CBS"/>
    <property type="match status" value="1"/>
</dbReference>
<name>A0A833LYI9_9LEPT</name>
<evidence type="ECO:0000313" key="4">
    <source>
        <dbReference type="Proteomes" id="UP000460298"/>
    </source>
</evidence>